<dbReference type="InterPro" id="IPR029016">
    <property type="entry name" value="GAF-like_dom_sf"/>
</dbReference>
<evidence type="ECO:0000256" key="5">
    <source>
        <dbReference type="ARBA" id="ARBA00022777"/>
    </source>
</evidence>
<dbReference type="SUPFAM" id="SSF55781">
    <property type="entry name" value="GAF domain-like"/>
    <property type="match status" value="2"/>
</dbReference>
<keyword evidence="6" id="KW-0902">Two-component regulatory system</keyword>
<dbReference type="PROSITE" id="PS50109">
    <property type="entry name" value="HIS_KIN"/>
    <property type="match status" value="1"/>
</dbReference>
<keyword evidence="3" id="KW-0597">Phosphoprotein</keyword>
<dbReference type="InterPro" id="IPR036097">
    <property type="entry name" value="HisK_dim/P_sf"/>
</dbReference>
<dbReference type="RefSeq" id="WP_169343314.1">
    <property type="nucleotide sequence ID" value="NZ_JABBJJ010000011.1"/>
</dbReference>
<keyword evidence="5" id="KW-0418">Kinase</keyword>
<dbReference type="InterPro" id="IPR005467">
    <property type="entry name" value="His_kinase_dom"/>
</dbReference>
<dbReference type="SMART" id="SM00387">
    <property type="entry name" value="HATPase_c"/>
    <property type="match status" value="1"/>
</dbReference>
<dbReference type="PRINTS" id="PR00344">
    <property type="entry name" value="BCTRLSENSOR"/>
</dbReference>
<dbReference type="Gene3D" id="1.10.287.130">
    <property type="match status" value="1"/>
</dbReference>
<evidence type="ECO:0000256" key="6">
    <source>
        <dbReference type="ARBA" id="ARBA00023012"/>
    </source>
</evidence>
<dbReference type="AlphaFoldDB" id="A0A848L5Z8"/>
<name>A0A848L5Z8_9BACT</name>
<evidence type="ECO:0000256" key="3">
    <source>
        <dbReference type="ARBA" id="ARBA00022553"/>
    </source>
</evidence>
<dbReference type="PANTHER" id="PTHR43711">
    <property type="entry name" value="TWO-COMPONENT HISTIDINE KINASE"/>
    <property type="match status" value="1"/>
</dbReference>
<gene>
    <name evidence="8" type="ORF">HG543_04065</name>
</gene>
<evidence type="ECO:0000256" key="4">
    <source>
        <dbReference type="ARBA" id="ARBA00022679"/>
    </source>
</evidence>
<feature type="domain" description="Histidine kinase" evidence="7">
    <location>
        <begin position="386"/>
        <end position="599"/>
    </location>
</feature>
<dbReference type="GO" id="GO:0000155">
    <property type="term" value="F:phosphorelay sensor kinase activity"/>
    <property type="evidence" value="ECO:0007669"/>
    <property type="project" value="InterPro"/>
</dbReference>
<dbReference type="SMART" id="SM00065">
    <property type="entry name" value="GAF"/>
    <property type="match status" value="2"/>
</dbReference>
<dbReference type="Proteomes" id="UP000518300">
    <property type="component" value="Unassembled WGS sequence"/>
</dbReference>
<dbReference type="SMART" id="SM00388">
    <property type="entry name" value="HisKA"/>
    <property type="match status" value="1"/>
</dbReference>
<comment type="caution">
    <text evidence="8">The sequence shown here is derived from an EMBL/GenBank/DDBJ whole genome shotgun (WGS) entry which is preliminary data.</text>
</comment>
<accession>A0A848L5Z8</accession>
<dbReference type="InterPro" id="IPR050736">
    <property type="entry name" value="Sensor_HK_Regulatory"/>
</dbReference>
<reference evidence="8 9" key="1">
    <citation type="submission" date="2020-04" db="EMBL/GenBank/DDBJ databases">
        <title>Draft genome of Pyxidicoccus fallax type strain.</title>
        <authorList>
            <person name="Whitworth D.E."/>
        </authorList>
    </citation>
    <scope>NUCLEOTIDE SEQUENCE [LARGE SCALE GENOMIC DNA]</scope>
    <source>
        <strain evidence="8 9">DSM 14698</strain>
    </source>
</reference>
<sequence length="602" mass="65041">MNRQAGSRLGFPSDERRARTRRAELASTRLQSLQALTLALSGALTPRDVASAVVEEAVRALPADAGALFLVDAEGDALELAHALRHQPGIETAFARVLLTARMPAAEAARTGEPVWMEGGATLALRYPETEATIRAVYPGEASFVCLPLTARARVVGVLTLTWLSERSFDAEERAFLDMLAQQAAMAVERARLLAAERRQAERAELLQHATATLATSLDVGQSLRGVALALVPSLGDFCVIDVRGPDLEVRRTFHAITPEAAALLAASHWHPPEAPGTPVWALDTGQPVFHPRVDAAWVEAGGDAAGRELLRRLAPCSWLSVPLTTPEGVLGTLTLGHSLSGRHHTEEDLTLATELARRATAAVQNALLFHQTQQALQLRDEFLAIASHELNTPLTSLKLQLARLQRGAPDEDVRTRASAAVHQVDRLGRLVRELLEVSRLSEGRLHLDPEPVDLVELCREVLSRFSDEMIRAGTAVHLTAPGPLTGRWDRARVDGVVTHLVSNALKYGQGQPVALEVTDSPEGFARLVIRDRGIGIPAEQQAHLFQRFGRAVPLRHYGGFGLGLWFSRQVVEAHGGRIHLESAPGVGTTVTVELPRSPAGT</sequence>
<dbReference type="PANTHER" id="PTHR43711:SF1">
    <property type="entry name" value="HISTIDINE KINASE 1"/>
    <property type="match status" value="1"/>
</dbReference>
<proteinExistence type="predicted"/>
<dbReference type="InterPro" id="IPR036890">
    <property type="entry name" value="HATPase_C_sf"/>
</dbReference>
<organism evidence="8 9">
    <name type="scientific">Pyxidicoccus fallax</name>
    <dbReference type="NCBI Taxonomy" id="394095"/>
    <lineage>
        <taxon>Bacteria</taxon>
        <taxon>Pseudomonadati</taxon>
        <taxon>Myxococcota</taxon>
        <taxon>Myxococcia</taxon>
        <taxon>Myxococcales</taxon>
        <taxon>Cystobacterineae</taxon>
        <taxon>Myxococcaceae</taxon>
        <taxon>Pyxidicoccus</taxon>
    </lineage>
</organism>
<dbReference type="Pfam" id="PF13185">
    <property type="entry name" value="GAF_2"/>
    <property type="match status" value="1"/>
</dbReference>
<keyword evidence="4" id="KW-0808">Transferase</keyword>
<evidence type="ECO:0000256" key="1">
    <source>
        <dbReference type="ARBA" id="ARBA00000085"/>
    </source>
</evidence>
<dbReference type="InterPro" id="IPR003594">
    <property type="entry name" value="HATPase_dom"/>
</dbReference>
<evidence type="ECO:0000313" key="8">
    <source>
        <dbReference type="EMBL" id="NMO14036.1"/>
    </source>
</evidence>
<dbReference type="SUPFAM" id="SSF55874">
    <property type="entry name" value="ATPase domain of HSP90 chaperone/DNA topoisomerase II/histidine kinase"/>
    <property type="match status" value="1"/>
</dbReference>
<keyword evidence="9" id="KW-1185">Reference proteome</keyword>
<dbReference type="SUPFAM" id="SSF47384">
    <property type="entry name" value="Homodimeric domain of signal transducing histidine kinase"/>
    <property type="match status" value="1"/>
</dbReference>
<evidence type="ECO:0000256" key="2">
    <source>
        <dbReference type="ARBA" id="ARBA00012438"/>
    </source>
</evidence>
<dbReference type="EC" id="2.7.13.3" evidence="2"/>
<dbReference type="Pfam" id="PF01590">
    <property type="entry name" value="GAF"/>
    <property type="match status" value="1"/>
</dbReference>
<dbReference type="CDD" id="cd00075">
    <property type="entry name" value="HATPase"/>
    <property type="match status" value="1"/>
</dbReference>
<dbReference type="Gene3D" id="3.30.450.40">
    <property type="match status" value="2"/>
</dbReference>
<dbReference type="CDD" id="cd00082">
    <property type="entry name" value="HisKA"/>
    <property type="match status" value="1"/>
</dbReference>
<evidence type="ECO:0000259" key="7">
    <source>
        <dbReference type="PROSITE" id="PS50109"/>
    </source>
</evidence>
<dbReference type="Pfam" id="PF02518">
    <property type="entry name" value="HATPase_c"/>
    <property type="match status" value="1"/>
</dbReference>
<dbReference type="InterPro" id="IPR003018">
    <property type="entry name" value="GAF"/>
</dbReference>
<protein>
    <recommendedName>
        <fullName evidence="2">histidine kinase</fullName>
        <ecNumber evidence="2">2.7.13.3</ecNumber>
    </recommendedName>
</protein>
<dbReference type="EMBL" id="JABBJJ010000011">
    <property type="protein sequence ID" value="NMO14036.1"/>
    <property type="molecule type" value="Genomic_DNA"/>
</dbReference>
<evidence type="ECO:0000313" key="9">
    <source>
        <dbReference type="Proteomes" id="UP000518300"/>
    </source>
</evidence>
<dbReference type="Pfam" id="PF00512">
    <property type="entry name" value="HisKA"/>
    <property type="match status" value="1"/>
</dbReference>
<dbReference type="InterPro" id="IPR004358">
    <property type="entry name" value="Sig_transdc_His_kin-like_C"/>
</dbReference>
<dbReference type="Gene3D" id="3.30.565.10">
    <property type="entry name" value="Histidine kinase-like ATPase, C-terminal domain"/>
    <property type="match status" value="1"/>
</dbReference>
<comment type="catalytic activity">
    <reaction evidence="1">
        <text>ATP + protein L-histidine = ADP + protein N-phospho-L-histidine.</text>
        <dbReference type="EC" id="2.7.13.3"/>
    </reaction>
</comment>
<dbReference type="InterPro" id="IPR003661">
    <property type="entry name" value="HisK_dim/P_dom"/>
</dbReference>